<keyword evidence="3" id="KW-1185">Reference proteome</keyword>
<keyword evidence="1" id="KW-1133">Transmembrane helix</keyword>
<comment type="caution">
    <text evidence="2">The sequence shown here is derived from an EMBL/GenBank/DDBJ whole genome shotgun (WGS) entry which is preliminary data.</text>
</comment>
<dbReference type="RefSeq" id="WP_323356431.1">
    <property type="nucleotide sequence ID" value="NZ_JAYGHY010000017.1"/>
</dbReference>
<reference evidence="2 3" key="1">
    <citation type="submission" date="2023-12" db="EMBL/GenBank/DDBJ databases">
        <title>Baltic Sea Cyanobacteria.</title>
        <authorList>
            <person name="Delbaje E."/>
            <person name="Fewer D.P."/>
            <person name="Shishido T.K."/>
        </authorList>
    </citation>
    <scope>NUCLEOTIDE SEQUENCE [LARGE SCALE GENOMIC DNA]</scope>
    <source>
        <strain evidence="2 3">UHCC 0281</strain>
    </source>
</reference>
<accession>A0ABU5SV42</accession>
<keyword evidence="1" id="KW-0812">Transmembrane</keyword>
<evidence type="ECO:0000313" key="2">
    <source>
        <dbReference type="EMBL" id="MEA5442354.1"/>
    </source>
</evidence>
<proteinExistence type="predicted"/>
<organism evidence="2 3">
    <name type="scientific">Cyanobium gracile UHCC 0281</name>
    <dbReference type="NCBI Taxonomy" id="3110309"/>
    <lineage>
        <taxon>Bacteria</taxon>
        <taxon>Bacillati</taxon>
        <taxon>Cyanobacteriota</taxon>
        <taxon>Cyanophyceae</taxon>
        <taxon>Synechococcales</taxon>
        <taxon>Prochlorococcaceae</taxon>
        <taxon>Cyanobium</taxon>
    </lineage>
</organism>
<dbReference type="Pfam" id="PF07963">
    <property type="entry name" value="N_methyl"/>
    <property type="match status" value="1"/>
</dbReference>
<name>A0ABU5SV42_9CYAN</name>
<dbReference type="EMBL" id="JAYGHY010000017">
    <property type="protein sequence ID" value="MEA5442354.1"/>
    <property type="molecule type" value="Genomic_DNA"/>
</dbReference>
<dbReference type="Proteomes" id="UP001302329">
    <property type="component" value="Unassembled WGS sequence"/>
</dbReference>
<evidence type="ECO:0000256" key="1">
    <source>
        <dbReference type="SAM" id="Phobius"/>
    </source>
</evidence>
<keyword evidence="1" id="KW-0472">Membrane</keyword>
<dbReference type="InterPro" id="IPR012902">
    <property type="entry name" value="N_methyl_site"/>
</dbReference>
<dbReference type="NCBIfam" id="TIGR02532">
    <property type="entry name" value="IV_pilin_GFxxxE"/>
    <property type="match status" value="1"/>
</dbReference>
<sequence length="179" mass="19302">MNHRNTRFRHRPHWHRGFTLVELLITSLIMGVIFATGSNVMVTQIRVSAQQESVRRLQDHWGRINHLLDSEITESASATAVSGTSLTLTLSGGQTITYSLDAGSRTLTRSGPPINDNGTLNLAAGTPNVASVMLTNVDSFLPTITNSREPVYTLALSDGLGASFTGLSSSSRSRTSSYP</sequence>
<feature type="transmembrane region" description="Helical" evidence="1">
    <location>
        <begin position="20"/>
        <end position="42"/>
    </location>
</feature>
<evidence type="ECO:0000313" key="3">
    <source>
        <dbReference type="Proteomes" id="UP001302329"/>
    </source>
</evidence>
<protein>
    <submittedName>
        <fullName evidence="2">Prepilin-type N-terminal cleavage/methylation domain-containing protein</fullName>
    </submittedName>
</protein>
<gene>
    <name evidence="2" type="ORF">VB739_07305</name>
</gene>